<dbReference type="PATRIC" id="fig|749927.5.peg.6426"/>
<dbReference type="HOGENOM" id="CLU_1607425_0_0_11"/>
<protein>
    <submittedName>
        <fullName evidence="1">Uncharacterized protein</fullName>
    </submittedName>
</protein>
<accession>A0A0H3DA82</accession>
<proteinExistence type="predicted"/>
<name>A0A0H3DA82_AMYMU</name>
<dbReference type="eggNOG" id="COG0582">
    <property type="taxonomic scope" value="Bacteria"/>
</dbReference>
<evidence type="ECO:0000313" key="2">
    <source>
        <dbReference type="Proteomes" id="UP000000328"/>
    </source>
</evidence>
<gene>
    <name evidence="1" type="ordered locus">AMED_6180</name>
</gene>
<sequence length="165" mass="18284">MLGGVLDQFALKMDGTEAAAKTVYRKRAVVFNALEYAAEQKLLLKNRLPEVKWTAPKRVRAIDTCVVVNTKQGPQLLAAVADQKVMRVPRGSTEPVIVERRSSGPRLAACFGTMYYSALRPEEAVMLRDIDLKLPRKGWGELLVSETAPSAGAAWTDSGQRRDRR</sequence>
<dbReference type="Proteomes" id="UP000000328">
    <property type="component" value="Chromosome"/>
</dbReference>
<organism evidence="1 2">
    <name type="scientific">Amycolatopsis mediterranei (strain U-32)</name>
    <dbReference type="NCBI Taxonomy" id="749927"/>
    <lineage>
        <taxon>Bacteria</taxon>
        <taxon>Bacillati</taxon>
        <taxon>Actinomycetota</taxon>
        <taxon>Actinomycetes</taxon>
        <taxon>Pseudonocardiales</taxon>
        <taxon>Pseudonocardiaceae</taxon>
        <taxon>Amycolatopsis</taxon>
    </lineage>
</organism>
<dbReference type="OrthoDB" id="3773913at2"/>
<dbReference type="AlphaFoldDB" id="A0A0H3DA82"/>
<dbReference type="EMBL" id="CP002000">
    <property type="protein sequence ID" value="ADJ47915.1"/>
    <property type="molecule type" value="Genomic_DNA"/>
</dbReference>
<dbReference type="KEGG" id="amd:AMED_6180"/>
<evidence type="ECO:0000313" key="1">
    <source>
        <dbReference type="EMBL" id="ADJ47915.1"/>
    </source>
</evidence>
<reference evidence="1 2" key="1">
    <citation type="journal article" date="2010" name="Cell Res.">
        <title>Complete genome sequence of the rifamycin SV-producing Amycolatopsis mediterranei U32 revealed its genetic characteristics in phylogeny and metabolism.</title>
        <authorList>
            <person name="Zhao W."/>
            <person name="Zhong Y."/>
            <person name="Yuan H."/>
            <person name="Wang J."/>
            <person name="Zheng H."/>
            <person name="Wang Y."/>
            <person name="Cen X."/>
            <person name="Xu F."/>
            <person name="Bai J."/>
            <person name="Han X."/>
            <person name="Lu G."/>
            <person name="Zhu Y."/>
            <person name="Shao Z."/>
            <person name="Yan H."/>
            <person name="Li C."/>
            <person name="Peng N."/>
            <person name="Zhang Z."/>
            <person name="Zhang Y."/>
            <person name="Lin W."/>
            <person name="Fan Y."/>
            <person name="Qin Z."/>
            <person name="Hu Y."/>
            <person name="Zhu B."/>
            <person name="Wang S."/>
            <person name="Ding X."/>
            <person name="Zhao G.P."/>
        </authorList>
    </citation>
    <scope>NUCLEOTIDE SEQUENCE [LARGE SCALE GENOMIC DNA]</scope>
    <source>
        <strain evidence="2">U-32</strain>
    </source>
</reference>